<sequence length="228" mass="26763">MCSQEGLYSLGKLPSGLYNIRSSPEHTLLHLSTLHVLETMAGSSNPREPARFKFLEVFIPLPKEYHTFYDKLEQMKDRLTAHKSQLDQTTPLNPGYYDLYFKVIEDENDETLELIRKLEARKKKQNIGEIIRICVPEDVRVDWDGMTPAQEKPEDGRKYVRYQNLWYNEGFLTCYNAVMLMVNGLLEDAVRMQEAEVRRRLQNPNPYCPPQEPEWNFFIKEESDDGHT</sequence>
<dbReference type="Proteomes" id="UP001165189">
    <property type="component" value="Unassembled WGS sequence"/>
</dbReference>
<accession>A0ABQ6KZJ9</accession>
<comment type="caution">
    <text evidence="2">The sequence shown here is derived from an EMBL/GenBank/DDBJ whole genome shotgun (WGS) entry which is preliminary data.</text>
</comment>
<name>A0ABQ6KZJ9_ASPOZ</name>
<evidence type="ECO:0000256" key="1">
    <source>
        <dbReference type="SAM" id="Coils"/>
    </source>
</evidence>
<proteinExistence type="predicted"/>
<gene>
    <name evidence="2" type="ORF">Aory05_000949300</name>
</gene>
<dbReference type="EMBL" id="BSYB01000045">
    <property type="protein sequence ID" value="GMG51006.1"/>
    <property type="molecule type" value="Genomic_DNA"/>
</dbReference>
<reference evidence="2" key="1">
    <citation type="submission" date="2023-04" db="EMBL/GenBank/DDBJ databases">
        <title>Aspergillus oryzae var. brunneus NBRC 4377.</title>
        <authorList>
            <person name="Ichikawa N."/>
            <person name="Sato H."/>
            <person name="Tonouchi N."/>
        </authorList>
    </citation>
    <scope>NUCLEOTIDE SEQUENCE</scope>
    <source>
        <strain evidence="2">NBRC 4377</strain>
    </source>
</reference>
<evidence type="ECO:0000313" key="3">
    <source>
        <dbReference type="Proteomes" id="UP001165189"/>
    </source>
</evidence>
<organism evidence="2 3">
    <name type="scientific">Aspergillus oryzae var. brunneus</name>
    <dbReference type="NCBI Taxonomy" id="332754"/>
    <lineage>
        <taxon>Eukaryota</taxon>
        <taxon>Fungi</taxon>
        <taxon>Dikarya</taxon>
        <taxon>Ascomycota</taxon>
        <taxon>Pezizomycotina</taxon>
        <taxon>Eurotiomycetes</taxon>
        <taxon>Eurotiomycetidae</taxon>
        <taxon>Eurotiales</taxon>
        <taxon>Aspergillaceae</taxon>
        <taxon>Aspergillus</taxon>
        <taxon>Aspergillus subgen. Circumdati</taxon>
    </lineage>
</organism>
<keyword evidence="3" id="KW-1185">Reference proteome</keyword>
<keyword evidence="1" id="KW-0175">Coiled coil</keyword>
<feature type="coiled-coil region" evidence="1">
    <location>
        <begin position="69"/>
        <end position="121"/>
    </location>
</feature>
<protein>
    <submittedName>
        <fullName evidence="2">Unnamed protein product</fullName>
    </submittedName>
</protein>
<evidence type="ECO:0000313" key="2">
    <source>
        <dbReference type="EMBL" id="GMG51006.1"/>
    </source>
</evidence>